<evidence type="ECO:0000313" key="4">
    <source>
        <dbReference type="EMBL" id="MEJ5944387.1"/>
    </source>
</evidence>
<feature type="transmembrane region" description="Helical" evidence="3">
    <location>
        <begin position="108"/>
        <end position="128"/>
    </location>
</feature>
<feature type="transmembrane region" description="Helical" evidence="3">
    <location>
        <begin position="52"/>
        <end position="69"/>
    </location>
</feature>
<dbReference type="InterPro" id="IPR000462">
    <property type="entry name" value="CDP-OH_P_trans"/>
</dbReference>
<dbReference type="PROSITE" id="PS00379">
    <property type="entry name" value="CDP_ALCOHOL_P_TRANSF"/>
    <property type="match status" value="1"/>
</dbReference>
<dbReference type="EMBL" id="JBBIAA010000002">
    <property type="protein sequence ID" value="MEJ5944387.1"/>
    <property type="molecule type" value="Genomic_DNA"/>
</dbReference>
<feature type="transmembrane region" description="Helical" evidence="3">
    <location>
        <begin position="81"/>
        <end position="102"/>
    </location>
</feature>
<reference evidence="4 5" key="1">
    <citation type="journal article" date="2017" name="Int. J. Syst. Evol. Microbiol.">
        <title>Pseudokineococcus basanitobsidens sp. nov., isolated from volcanic rock.</title>
        <authorList>
            <person name="Lee D.W."/>
            <person name="Park M.Y."/>
            <person name="Kim J.J."/>
            <person name="Kim B.S."/>
        </authorList>
    </citation>
    <scope>NUCLEOTIDE SEQUENCE [LARGE SCALE GENOMIC DNA]</scope>
    <source>
        <strain evidence="4 5">DSM 103726</strain>
    </source>
</reference>
<dbReference type="Gene3D" id="1.20.120.1760">
    <property type="match status" value="1"/>
</dbReference>
<comment type="caution">
    <text evidence="4">The sequence shown here is derived from an EMBL/GenBank/DDBJ whole genome shotgun (WGS) entry which is preliminary data.</text>
</comment>
<evidence type="ECO:0000256" key="3">
    <source>
        <dbReference type="SAM" id="Phobius"/>
    </source>
</evidence>
<name>A0ABU8RH22_9ACTN</name>
<proteinExistence type="inferred from homology"/>
<gene>
    <name evidence="4" type="ORF">WDZ17_03665</name>
</gene>
<accession>A0ABU8RH22</accession>
<keyword evidence="5" id="KW-1185">Reference proteome</keyword>
<keyword evidence="1 2" id="KW-0808">Transferase</keyword>
<evidence type="ECO:0000313" key="5">
    <source>
        <dbReference type="Proteomes" id="UP001387100"/>
    </source>
</evidence>
<organism evidence="4 5">
    <name type="scientific">Pseudokineococcus basanitobsidens</name>
    <dbReference type="NCBI Taxonomy" id="1926649"/>
    <lineage>
        <taxon>Bacteria</taxon>
        <taxon>Bacillati</taxon>
        <taxon>Actinomycetota</taxon>
        <taxon>Actinomycetes</taxon>
        <taxon>Kineosporiales</taxon>
        <taxon>Kineosporiaceae</taxon>
        <taxon>Pseudokineococcus</taxon>
    </lineage>
</organism>
<feature type="transmembrane region" description="Helical" evidence="3">
    <location>
        <begin position="149"/>
        <end position="176"/>
    </location>
</feature>
<feature type="transmembrane region" description="Helical" evidence="3">
    <location>
        <begin position="25"/>
        <end position="46"/>
    </location>
</feature>
<comment type="similarity">
    <text evidence="2">Belongs to the CDP-alcohol phosphatidyltransferase class-I family.</text>
</comment>
<dbReference type="Proteomes" id="UP001387100">
    <property type="component" value="Unassembled WGS sequence"/>
</dbReference>
<evidence type="ECO:0000256" key="1">
    <source>
        <dbReference type="ARBA" id="ARBA00022679"/>
    </source>
</evidence>
<evidence type="ECO:0000256" key="2">
    <source>
        <dbReference type="RuleBase" id="RU003750"/>
    </source>
</evidence>
<keyword evidence="3" id="KW-0472">Membrane</keyword>
<keyword evidence="3" id="KW-1133">Transmembrane helix</keyword>
<sequence length="247" mass="24978">MTLRARHDRVPAPGTRPGTAVRDGLVAAAVSVALGAGLAVLAGTAVARGTTAVLVGVAVVAVAAVAVGSRRDRWSGPADRVTLARTVLVGGCAGVVVLALGGDLPERSWWLVALAAPAALLDAVDGAVARRTGTSSPAGARLDMEVDAALLLVLSVAAGAALGWWVLAVGVMRYAFVLAGRGRPQLREPLPYSLARRVVAGVQAAALVVALVPPVPAALATAVVAVALALLLWSFGRDVVALERRRR</sequence>
<dbReference type="InterPro" id="IPR048254">
    <property type="entry name" value="CDP_ALCOHOL_P_TRANSF_CS"/>
</dbReference>
<dbReference type="Pfam" id="PF01066">
    <property type="entry name" value="CDP-OH_P_transf"/>
    <property type="match status" value="1"/>
</dbReference>
<feature type="transmembrane region" description="Helical" evidence="3">
    <location>
        <begin position="217"/>
        <end position="236"/>
    </location>
</feature>
<protein>
    <submittedName>
        <fullName evidence="4">CDP-alcohol phosphatidyltransferase family protein</fullName>
    </submittedName>
</protein>
<keyword evidence="3" id="KW-0812">Transmembrane</keyword>
<dbReference type="InterPro" id="IPR043130">
    <property type="entry name" value="CDP-OH_PTrfase_TM_dom"/>
</dbReference>